<evidence type="ECO:0000313" key="1">
    <source>
        <dbReference type="EMBL" id="KAF5328083.1"/>
    </source>
</evidence>
<name>A0A8H5BRM4_9AGAR</name>
<evidence type="ECO:0000313" key="2">
    <source>
        <dbReference type="Proteomes" id="UP000567179"/>
    </source>
</evidence>
<proteinExistence type="predicted"/>
<sequence length="312" mass="34302">MSHSPDSYLLHTPSIFVDDSDPPIQYSGTWSAANETDIMSLVFDERTPMLNTLHVVPILNKGSFSYNFTGVGVSVFATPVDNSTFISQCLLDGLPLTPNPNTENTKFGQSRPVCEAFGLPNNTAHTISVTVSAPPQDHQGFKRLCLDLDLITCSFNRKPAYHSGRVGVTIYSYPSYPRCYCGVSKPTAKLFAHPINTTIPYNPKICTGGLSVQLYGGVSAVDYCVQVTDISSDIQACRPWRYHRRYWRKGDISTHCRVRNIRSNPLEAAKRAVNADGDREYDSGASAISGALCKLEPRRARTPTSSPEAEGR</sequence>
<evidence type="ECO:0008006" key="3">
    <source>
        <dbReference type="Google" id="ProtNLM"/>
    </source>
</evidence>
<keyword evidence="2" id="KW-1185">Reference proteome</keyword>
<dbReference type="AlphaFoldDB" id="A0A8H5BRM4"/>
<organism evidence="1 2">
    <name type="scientific">Psilocybe cf. subviscida</name>
    <dbReference type="NCBI Taxonomy" id="2480587"/>
    <lineage>
        <taxon>Eukaryota</taxon>
        <taxon>Fungi</taxon>
        <taxon>Dikarya</taxon>
        <taxon>Basidiomycota</taxon>
        <taxon>Agaricomycotina</taxon>
        <taxon>Agaricomycetes</taxon>
        <taxon>Agaricomycetidae</taxon>
        <taxon>Agaricales</taxon>
        <taxon>Agaricineae</taxon>
        <taxon>Strophariaceae</taxon>
        <taxon>Psilocybe</taxon>
    </lineage>
</organism>
<gene>
    <name evidence="1" type="ORF">D9619_013647</name>
</gene>
<protein>
    <recommendedName>
        <fullName evidence="3">Ubiquitin 3 binding protein But2 C-terminal domain-containing protein</fullName>
    </recommendedName>
</protein>
<dbReference type="Proteomes" id="UP000567179">
    <property type="component" value="Unassembled WGS sequence"/>
</dbReference>
<dbReference type="OrthoDB" id="3265734at2759"/>
<dbReference type="EMBL" id="JAACJJ010000006">
    <property type="protein sequence ID" value="KAF5328083.1"/>
    <property type="molecule type" value="Genomic_DNA"/>
</dbReference>
<reference evidence="1 2" key="1">
    <citation type="journal article" date="2020" name="ISME J.">
        <title>Uncovering the hidden diversity of litter-decomposition mechanisms in mushroom-forming fungi.</title>
        <authorList>
            <person name="Floudas D."/>
            <person name="Bentzer J."/>
            <person name="Ahren D."/>
            <person name="Johansson T."/>
            <person name="Persson P."/>
            <person name="Tunlid A."/>
        </authorList>
    </citation>
    <scope>NUCLEOTIDE SEQUENCE [LARGE SCALE GENOMIC DNA]</scope>
    <source>
        <strain evidence="1 2">CBS 101986</strain>
    </source>
</reference>
<comment type="caution">
    <text evidence="1">The sequence shown here is derived from an EMBL/GenBank/DDBJ whole genome shotgun (WGS) entry which is preliminary data.</text>
</comment>
<accession>A0A8H5BRM4</accession>